<dbReference type="Pfam" id="PF16555">
    <property type="entry name" value="GramPos_pilinD1"/>
    <property type="match status" value="1"/>
</dbReference>
<evidence type="ECO:0000313" key="9">
    <source>
        <dbReference type="EMBL" id="SUN61294.1"/>
    </source>
</evidence>
<sequence length="626" mass="67115">MKLSKKLLYSAVVLATVAGPTVSPVAQFATGMSVVRAEDVRHVVTDIPTKTTVNVFKLVSEAYKDNVIKAGGIVNRDGAVISQDDLQAQLAAEGAQVKTLDNVTFNVYRITDSKLTDDQAKEITTREQASEKKEQLTYVGQQTTANGGKATFSLDSQFNGQNARYLFIEVAAPATVSSALAVPFVMTLPASPESGNGYYNEVNVYPKNIQGEEPKAGKDVSTLGNNILPAQVGEEVTFFLKGTIPTNIEDYATYFFTDQLDNQLSLVSTADQFEVSFGADHKLVKDTDYKITITDNNSGKGQGIKVELTEAGIKKLATETTLKQRQASVALQDNIKDVKSNTNDTPFVQVKFTAKINETVQLGKQVENKTTITYNNRSDNGKGVKPNTPTTPPGEDTPPTPPNEPKTSESDKTVVVSAGARFIKVDASDTKTTLPGATFRIYADKAAQNPLTWSTELIALNKAKTDNKEKFVGTVEVGKPIELKSNTTGQFELAGLPLGTVTEKTVNGVTTRTIAVAEGVAGVVNGTIDATLSKLQATYYLKEETAPTGYVKNNNAIPFTMSTKTYDESETPVELGVTTAGQKLVKNNKRPSIPNTGGIGTAIFVAIGAAVMAFAAKGMKRRTKDN</sequence>
<dbReference type="InterPro" id="IPR026466">
    <property type="entry name" value="Fim_isopep_form_D2_dom"/>
</dbReference>
<dbReference type="NCBIfam" id="TIGR04226">
    <property type="entry name" value="RrgB_K2N_iso_D2"/>
    <property type="match status" value="1"/>
</dbReference>
<evidence type="ECO:0000256" key="1">
    <source>
        <dbReference type="ARBA" id="ARBA00022512"/>
    </source>
</evidence>
<dbReference type="InterPro" id="IPR032364">
    <property type="entry name" value="GramPos_pilinD1_N"/>
</dbReference>
<dbReference type="Proteomes" id="UP000254559">
    <property type="component" value="Unassembled WGS sequence"/>
</dbReference>
<dbReference type="Gene3D" id="2.60.40.740">
    <property type="match status" value="1"/>
</dbReference>
<evidence type="ECO:0000259" key="7">
    <source>
        <dbReference type="Pfam" id="PF00746"/>
    </source>
</evidence>
<dbReference type="NCBIfam" id="NF033902">
    <property type="entry name" value="iso_D2_wall_anc"/>
    <property type="match status" value="1"/>
</dbReference>
<keyword evidence="6" id="KW-1133">Transmembrane helix</keyword>
<keyword evidence="6" id="KW-0812">Transmembrane</keyword>
<dbReference type="NCBIfam" id="TIGR01167">
    <property type="entry name" value="LPXTG_anchor"/>
    <property type="match status" value="1"/>
</dbReference>
<evidence type="ECO:0000256" key="6">
    <source>
        <dbReference type="SAM" id="Phobius"/>
    </source>
</evidence>
<dbReference type="EMBL" id="UHFO01000001">
    <property type="protein sequence ID" value="SUN61294.1"/>
    <property type="molecule type" value="Genomic_DNA"/>
</dbReference>
<keyword evidence="2" id="KW-0964">Secreted</keyword>
<protein>
    <submittedName>
        <fullName evidence="9">Fimbrial subunit protein</fullName>
    </submittedName>
</protein>
<feature type="transmembrane region" description="Helical" evidence="6">
    <location>
        <begin position="597"/>
        <end position="616"/>
    </location>
</feature>
<dbReference type="RefSeq" id="WP_115282999.1">
    <property type="nucleotide sequence ID" value="NZ_UHFO01000001.1"/>
</dbReference>
<keyword evidence="1" id="KW-0134">Cell wall</keyword>
<comment type="caution">
    <text evidence="9">The sequence shown here is derived from an EMBL/GenBank/DDBJ whole genome shotgun (WGS) entry which is preliminary data.</text>
</comment>
<organism evidence="9 10">
    <name type="scientific">Streptococcus dysgalactiae subsp. equisimilis</name>
    <name type="common">Streptococcus equisimilis</name>
    <dbReference type="NCBI Taxonomy" id="119602"/>
    <lineage>
        <taxon>Bacteria</taxon>
        <taxon>Bacillati</taxon>
        <taxon>Bacillota</taxon>
        <taxon>Bacilli</taxon>
        <taxon>Lactobacillales</taxon>
        <taxon>Streptococcaceae</taxon>
        <taxon>Streptococcus</taxon>
    </lineage>
</organism>
<evidence type="ECO:0000256" key="5">
    <source>
        <dbReference type="SAM" id="MobiDB-lite"/>
    </source>
</evidence>
<feature type="domain" description="Gram-positive cocci surface proteins LPxTG" evidence="7">
    <location>
        <begin position="586"/>
        <end position="616"/>
    </location>
</feature>
<feature type="domain" description="Gram-positive pilin subunit D1 N-terminal" evidence="8">
    <location>
        <begin position="49"/>
        <end position="208"/>
    </location>
</feature>
<dbReference type="Gene3D" id="2.60.40.10">
    <property type="entry name" value="Immunoglobulins"/>
    <property type="match status" value="2"/>
</dbReference>
<evidence type="ECO:0000259" key="8">
    <source>
        <dbReference type="Pfam" id="PF16555"/>
    </source>
</evidence>
<proteinExistence type="predicted"/>
<dbReference type="Pfam" id="PF00746">
    <property type="entry name" value="Gram_pos_anchor"/>
    <property type="match status" value="1"/>
</dbReference>
<feature type="compositionally biased region" description="Pro residues" evidence="5">
    <location>
        <begin position="389"/>
        <end position="404"/>
    </location>
</feature>
<gene>
    <name evidence="9" type="primary">fszF</name>
    <name evidence="9" type="ORF">NCTC11564_00074</name>
</gene>
<keyword evidence="3" id="KW-0732">Signal</keyword>
<dbReference type="InterPro" id="IPR019931">
    <property type="entry name" value="LPXTG_anchor"/>
</dbReference>
<dbReference type="InterPro" id="IPR048052">
    <property type="entry name" value="FM1-like"/>
</dbReference>
<evidence type="ECO:0000313" key="10">
    <source>
        <dbReference type="Proteomes" id="UP000254559"/>
    </source>
</evidence>
<feature type="region of interest" description="Disordered" evidence="5">
    <location>
        <begin position="373"/>
        <end position="412"/>
    </location>
</feature>
<evidence type="ECO:0000256" key="2">
    <source>
        <dbReference type="ARBA" id="ARBA00022525"/>
    </source>
</evidence>
<dbReference type="AlphaFoldDB" id="A0A9X8XGS2"/>
<evidence type="ECO:0000256" key="4">
    <source>
        <dbReference type="ARBA" id="ARBA00023088"/>
    </source>
</evidence>
<keyword evidence="6" id="KW-0472">Membrane</keyword>
<reference evidence="9 10" key="1">
    <citation type="submission" date="2018-06" db="EMBL/GenBank/DDBJ databases">
        <authorList>
            <consortium name="Pathogen Informatics"/>
            <person name="Doyle S."/>
        </authorList>
    </citation>
    <scope>NUCLEOTIDE SEQUENCE [LARGE SCALE GENOMIC DNA]</scope>
    <source>
        <strain evidence="9 10">NCTC11564</strain>
    </source>
</reference>
<evidence type="ECO:0000256" key="3">
    <source>
        <dbReference type="ARBA" id="ARBA00022729"/>
    </source>
</evidence>
<keyword evidence="4" id="KW-0572">Peptidoglycan-anchor</keyword>
<name>A0A9X8XGS2_STREQ</name>
<accession>A0A9X8XGS2</accession>
<dbReference type="InterPro" id="IPR013783">
    <property type="entry name" value="Ig-like_fold"/>
</dbReference>